<dbReference type="PANTHER" id="PTHR21660:SF1">
    <property type="entry name" value="ACYL-COENZYME A THIOESTERASE 13"/>
    <property type="match status" value="1"/>
</dbReference>
<gene>
    <name evidence="5" type="ORF">H3309_15075</name>
</gene>
<evidence type="ECO:0000256" key="2">
    <source>
        <dbReference type="ARBA" id="ARBA00022801"/>
    </source>
</evidence>
<evidence type="ECO:0000256" key="3">
    <source>
        <dbReference type="PROSITE-ProRule" id="PRU01106"/>
    </source>
</evidence>
<dbReference type="GO" id="GO:0047617">
    <property type="term" value="F:fatty acyl-CoA hydrolase activity"/>
    <property type="evidence" value="ECO:0007669"/>
    <property type="project" value="InterPro"/>
</dbReference>
<protein>
    <submittedName>
        <fullName evidence="5">PaaI family thioesterase</fullName>
    </submittedName>
</protein>
<dbReference type="InterPro" id="IPR033120">
    <property type="entry name" value="HOTDOG_ACOT"/>
</dbReference>
<feature type="domain" description="HotDog ACOT-type" evidence="4">
    <location>
        <begin position="31"/>
        <end position="148"/>
    </location>
</feature>
<dbReference type="PANTHER" id="PTHR21660">
    <property type="entry name" value="THIOESTERASE SUPERFAMILY MEMBER-RELATED"/>
    <property type="match status" value="1"/>
</dbReference>
<comment type="similarity">
    <text evidence="1">Belongs to the thioesterase PaaI family.</text>
</comment>
<dbReference type="Proteomes" id="UP000515292">
    <property type="component" value="Chromosome"/>
</dbReference>
<organism evidence="5 6">
    <name type="scientific">Sandaracinobacteroides saxicola</name>
    <dbReference type="NCBI Taxonomy" id="2759707"/>
    <lineage>
        <taxon>Bacteria</taxon>
        <taxon>Pseudomonadati</taxon>
        <taxon>Pseudomonadota</taxon>
        <taxon>Alphaproteobacteria</taxon>
        <taxon>Sphingomonadales</taxon>
        <taxon>Sphingosinicellaceae</taxon>
        <taxon>Sandaracinobacteroides</taxon>
    </lineage>
</organism>
<accession>A0A7G5IMY3</accession>
<dbReference type="PROSITE" id="PS51770">
    <property type="entry name" value="HOTDOG_ACOT"/>
    <property type="match status" value="1"/>
</dbReference>
<dbReference type="CDD" id="cd03443">
    <property type="entry name" value="PaaI_thioesterase"/>
    <property type="match status" value="1"/>
</dbReference>
<dbReference type="InterPro" id="IPR039298">
    <property type="entry name" value="ACOT13"/>
</dbReference>
<dbReference type="InterPro" id="IPR006683">
    <property type="entry name" value="Thioestr_dom"/>
</dbReference>
<evidence type="ECO:0000259" key="4">
    <source>
        <dbReference type="PROSITE" id="PS51770"/>
    </source>
</evidence>
<proteinExistence type="inferred from homology"/>
<dbReference type="Pfam" id="PF03061">
    <property type="entry name" value="4HBT"/>
    <property type="match status" value="1"/>
</dbReference>
<dbReference type="KEGG" id="sand:H3309_15075"/>
<dbReference type="InterPro" id="IPR003736">
    <property type="entry name" value="PAAI_dom"/>
</dbReference>
<dbReference type="NCBIfam" id="TIGR00369">
    <property type="entry name" value="unchar_dom_1"/>
    <property type="match status" value="1"/>
</dbReference>
<dbReference type="Gene3D" id="3.10.129.10">
    <property type="entry name" value="Hotdog Thioesterase"/>
    <property type="match status" value="1"/>
</dbReference>
<keyword evidence="6" id="KW-1185">Reference proteome</keyword>
<evidence type="ECO:0000313" key="6">
    <source>
        <dbReference type="Proteomes" id="UP000515292"/>
    </source>
</evidence>
<name>A0A7G5IMY3_9SPHN</name>
<dbReference type="SUPFAM" id="SSF54637">
    <property type="entry name" value="Thioesterase/thiol ester dehydrase-isomerase"/>
    <property type="match status" value="1"/>
</dbReference>
<sequence length="148" mass="16002">MTDDELLQRMSTRVPPTARLLGMEMLSVSIAEGQTRMRFPVKPEFCNPMGNMQGGIIAAMLDDAAATAVIAHSGERIVVPTIEFKVSFLAPARVGGWVHVEGRVVKRGRTIAFAEADMMDETGRLLARMSTSVMPQPMPANAMLVDAG</sequence>
<reference evidence="5 6" key="1">
    <citation type="submission" date="2020-07" db="EMBL/GenBank/DDBJ databases">
        <title>Complete genome sequence for Sandaracinobacter sp. M6.</title>
        <authorList>
            <person name="Tang Y."/>
            <person name="Liu Q."/>
            <person name="Guo Z."/>
            <person name="Lei P."/>
            <person name="Huang B."/>
        </authorList>
    </citation>
    <scope>NUCLEOTIDE SEQUENCE [LARGE SCALE GENOMIC DNA]</scope>
    <source>
        <strain evidence="5 6">M6</strain>
    </source>
</reference>
<dbReference type="EMBL" id="CP059851">
    <property type="protein sequence ID" value="QMW24725.1"/>
    <property type="molecule type" value="Genomic_DNA"/>
</dbReference>
<dbReference type="InterPro" id="IPR029069">
    <property type="entry name" value="HotDog_dom_sf"/>
</dbReference>
<evidence type="ECO:0000313" key="5">
    <source>
        <dbReference type="EMBL" id="QMW24725.1"/>
    </source>
</evidence>
<dbReference type="AlphaFoldDB" id="A0A7G5IMY3"/>
<keyword evidence="2 3" id="KW-0378">Hydrolase</keyword>
<evidence type="ECO:0000256" key="1">
    <source>
        <dbReference type="ARBA" id="ARBA00008324"/>
    </source>
</evidence>